<protein>
    <submittedName>
        <fullName evidence="2">Uncharacterized protein</fullName>
    </submittedName>
</protein>
<dbReference type="EMBL" id="KL142369">
    <property type="protein sequence ID" value="KDR82915.1"/>
    <property type="molecule type" value="Genomic_DNA"/>
</dbReference>
<keyword evidence="3" id="KW-1185">Reference proteome</keyword>
<gene>
    <name evidence="2" type="ORF">GALMADRAFT_238568</name>
</gene>
<feature type="region of interest" description="Disordered" evidence="1">
    <location>
        <begin position="27"/>
        <end position="47"/>
    </location>
</feature>
<organism evidence="2 3">
    <name type="scientific">Galerina marginata (strain CBS 339.88)</name>
    <dbReference type="NCBI Taxonomy" id="685588"/>
    <lineage>
        <taxon>Eukaryota</taxon>
        <taxon>Fungi</taxon>
        <taxon>Dikarya</taxon>
        <taxon>Basidiomycota</taxon>
        <taxon>Agaricomycotina</taxon>
        <taxon>Agaricomycetes</taxon>
        <taxon>Agaricomycetidae</taxon>
        <taxon>Agaricales</taxon>
        <taxon>Agaricineae</taxon>
        <taxon>Strophariaceae</taxon>
        <taxon>Galerina</taxon>
    </lineage>
</organism>
<proteinExistence type="predicted"/>
<evidence type="ECO:0000313" key="3">
    <source>
        <dbReference type="Proteomes" id="UP000027222"/>
    </source>
</evidence>
<accession>A0A067TI77</accession>
<feature type="compositionally biased region" description="Low complexity" evidence="1">
    <location>
        <begin position="156"/>
        <end position="167"/>
    </location>
</feature>
<dbReference type="Proteomes" id="UP000027222">
    <property type="component" value="Unassembled WGS sequence"/>
</dbReference>
<sequence length="186" mass="20840">MSLVRTQLLNFLCTSYLPYSPSYVLTTPHRRSHPPGLGSITRGTSQCPRECLRDRNDRSHKSLPLSQTLPPPSSSPIITLISIDANPNTYQVTETTFPERTEQLHQDESFLITYMGVALLDSMRSNLSLSLLYNQFRASHPRTSRSPTSYPPSAPSPIQAASSHAHPTNSEMLYHPQPAYLHGSWH</sequence>
<evidence type="ECO:0000256" key="1">
    <source>
        <dbReference type="SAM" id="MobiDB-lite"/>
    </source>
</evidence>
<evidence type="ECO:0000313" key="2">
    <source>
        <dbReference type="EMBL" id="KDR82915.1"/>
    </source>
</evidence>
<reference evidence="3" key="1">
    <citation type="journal article" date="2014" name="Proc. Natl. Acad. Sci. U.S.A.">
        <title>Extensive sampling of basidiomycete genomes demonstrates inadequacy of the white-rot/brown-rot paradigm for wood decay fungi.</title>
        <authorList>
            <person name="Riley R."/>
            <person name="Salamov A.A."/>
            <person name="Brown D.W."/>
            <person name="Nagy L.G."/>
            <person name="Floudas D."/>
            <person name="Held B.W."/>
            <person name="Levasseur A."/>
            <person name="Lombard V."/>
            <person name="Morin E."/>
            <person name="Otillar R."/>
            <person name="Lindquist E.A."/>
            <person name="Sun H."/>
            <person name="LaButti K.M."/>
            <person name="Schmutz J."/>
            <person name="Jabbour D."/>
            <person name="Luo H."/>
            <person name="Baker S.E."/>
            <person name="Pisabarro A.G."/>
            <person name="Walton J.D."/>
            <person name="Blanchette R.A."/>
            <person name="Henrissat B."/>
            <person name="Martin F."/>
            <person name="Cullen D."/>
            <person name="Hibbett D.S."/>
            <person name="Grigoriev I.V."/>
        </authorList>
    </citation>
    <scope>NUCLEOTIDE SEQUENCE [LARGE SCALE GENOMIC DNA]</scope>
    <source>
        <strain evidence="3">CBS 339.88</strain>
    </source>
</reference>
<dbReference type="AlphaFoldDB" id="A0A067TI77"/>
<dbReference type="HOGENOM" id="CLU_1454518_0_0_1"/>
<feature type="region of interest" description="Disordered" evidence="1">
    <location>
        <begin position="140"/>
        <end position="173"/>
    </location>
</feature>
<name>A0A067TI77_GALM3</name>